<sequence length="31" mass="3680">MVLCIMIIQTINNWISIIIFPMKHIRISFSC</sequence>
<evidence type="ECO:0000313" key="1">
    <source>
        <dbReference type="EMBL" id="JAE11871.1"/>
    </source>
</evidence>
<organism evidence="1">
    <name type="scientific">Arundo donax</name>
    <name type="common">Giant reed</name>
    <name type="synonym">Donax arundinaceus</name>
    <dbReference type="NCBI Taxonomy" id="35708"/>
    <lineage>
        <taxon>Eukaryota</taxon>
        <taxon>Viridiplantae</taxon>
        <taxon>Streptophyta</taxon>
        <taxon>Embryophyta</taxon>
        <taxon>Tracheophyta</taxon>
        <taxon>Spermatophyta</taxon>
        <taxon>Magnoliopsida</taxon>
        <taxon>Liliopsida</taxon>
        <taxon>Poales</taxon>
        <taxon>Poaceae</taxon>
        <taxon>PACMAD clade</taxon>
        <taxon>Arundinoideae</taxon>
        <taxon>Arundineae</taxon>
        <taxon>Arundo</taxon>
    </lineage>
</organism>
<reference evidence="1" key="1">
    <citation type="submission" date="2014-09" db="EMBL/GenBank/DDBJ databases">
        <authorList>
            <person name="Magalhaes I.L.F."/>
            <person name="Oliveira U."/>
            <person name="Santos F.R."/>
            <person name="Vidigal T.H.D.A."/>
            <person name="Brescovit A.D."/>
            <person name="Santos A.J."/>
        </authorList>
    </citation>
    <scope>NUCLEOTIDE SEQUENCE</scope>
    <source>
        <tissue evidence="1">Shoot tissue taken approximately 20 cm above the soil surface</tissue>
    </source>
</reference>
<dbReference type="AlphaFoldDB" id="A0A0A9FNK1"/>
<dbReference type="EMBL" id="GBRH01186025">
    <property type="protein sequence ID" value="JAE11871.1"/>
    <property type="molecule type" value="Transcribed_RNA"/>
</dbReference>
<name>A0A0A9FNK1_ARUDO</name>
<reference evidence="1" key="2">
    <citation type="journal article" date="2015" name="Data Brief">
        <title>Shoot transcriptome of the giant reed, Arundo donax.</title>
        <authorList>
            <person name="Barrero R.A."/>
            <person name="Guerrero F.D."/>
            <person name="Moolhuijzen P."/>
            <person name="Goolsby J.A."/>
            <person name="Tidwell J."/>
            <person name="Bellgard S.E."/>
            <person name="Bellgard M.I."/>
        </authorList>
    </citation>
    <scope>NUCLEOTIDE SEQUENCE</scope>
    <source>
        <tissue evidence="1">Shoot tissue taken approximately 20 cm above the soil surface</tissue>
    </source>
</reference>
<protein>
    <submittedName>
        <fullName evidence="1">Uncharacterized protein</fullName>
    </submittedName>
</protein>
<accession>A0A0A9FNK1</accession>
<proteinExistence type="predicted"/>